<gene>
    <name evidence="2" type="ORF">KQX54_005621</name>
</gene>
<feature type="chain" id="PRO_5043653090" evidence="1">
    <location>
        <begin position="23"/>
        <end position="84"/>
    </location>
</feature>
<keyword evidence="1" id="KW-0732">Signal</keyword>
<dbReference type="Proteomes" id="UP000826195">
    <property type="component" value="Unassembled WGS sequence"/>
</dbReference>
<name>A0AAV7IG08_COTGL</name>
<accession>A0AAV7IG08</accession>
<proteinExistence type="predicted"/>
<protein>
    <submittedName>
        <fullName evidence="2">Uncharacterized protein</fullName>
    </submittedName>
</protein>
<reference evidence="2 3" key="1">
    <citation type="journal article" date="2021" name="J. Hered.">
        <title>A chromosome-level genome assembly of the parasitoid wasp, Cotesia glomerata (Hymenoptera: Braconidae).</title>
        <authorList>
            <person name="Pinto B.J."/>
            <person name="Weis J.J."/>
            <person name="Gamble T."/>
            <person name="Ode P.J."/>
            <person name="Paul R."/>
            <person name="Zaspel J.M."/>
        </authorList>
    </citation>
    <scope>NUCLEOTIDE SEQUENCE [LARGE SCALE GENOMIC DNA]</scope>
    <source>
        <strain evidence="2">CgM1</strain>
    </source>
</reference>
<sequence>MSKLGLFLFVFALFVCCISAYAADPGVKLQADETVRVAREASAQPDPGHRWHNRGYQYHYQPQHYPSWNKYHGNGGWGGSRRKH</sequence>
<evidence type="ECO:0000313" key="2">
    <source>
        <dbReference type="EMBL" id="KAH0560540.1"/>
    </source>
</evidence>
<evidence type="ECO:0000313" key="3">
    <source>
        <dbReference type="Proteomes" id="UP000826195"/>
    </source>
</evidence>
<dbReference type="AlphaFoldDB" id="A0AAV7IG08"/>
<evidence type="ECO:0000256" key="1">
    <source>
        <dbReference type="SAM" id="SignalP"/>
    </source>
</evidence>
<dbReference type="EMBL" id="JAHXZJ010000374">
    <property type="protein sequence ID" value="KAH0560540.1"/>
    <property type="molecule type" value="Genomic_DNA"/>
</dbReference>
<feature type="signal peptide" evidence="1">
    <location>
        <begin position="1"/>
        <end position="22"/>
    </location>
</feature>
<keyword evidence="3" id="KW-1185">Reference proteome</keyword>
<comment type="caution">
    <text evidence="2">The sequence shown here is derived from an EMBL/GenBank/DDBJ whole genome shotgun (WGS) entry which is preliminary data.</text>
</comment>
<organism evidence="2 3">
    <name type="scientific">Cotesia glomerata</name>
    <name type="common">Lepidopteran parasitic wasp</name>
    <name type="synonym">Apanteles glomeratus</name>
    <dbReference type="NCBI Taxonomy" id="32391"/>
    <lineage>
        <taxon>Eukaryota</taxon>
        <taxon>Metazoa</taxon>
        <taxon>Ecdysozoa</taxon>
        <taxon>Arthropoda</taxon>
        <taxon>Hexapoda</taxon>
        <taxon>Insecta</taxon>
        <taxon>Pterygota</taxon>
        <taxon>Neoptera</taxon>
        <taxon>Endopterygota</taxon>
        <taxon>Hymenoptera</taxon>
        <taxon>Apocrita</taxon>
        <taxon>Ichneumonoidea</taxon>
        <taxon>Braconidae</taxon>
        <taxon>Microgastrinae</taxon>
        <taxon>Cotesia</taxon>
    </lineage>
</organism>